<evidence type="ECO:0000256" key="2">
    <source>
        <dbReference type="ARBA" id="ARBA00022729"/>
    </source>
</evidence>
<keyword evidence="2" id="KW-0732">Signal</keyword>
<dbReference type="PANTHER" id="PTHR48060:SF21">
    <property type="entry name" value="L DOMAIN-LIKE PROTEIN"/>
    <property type="match status" value="1"/>
</dbReference>
<evidence type="ECO:0000313" key="5">
    <source>
        <dbReference type="EMBL" id="KAG6402125.1"/>
    </source>
</evidence>
<dbReference type="Pfam" id="PF08263">
    <property type="entry name" value="LRRNT_2"/>
    <property type="match status" value="1"/>
</dbReference>
<dbReference type="PANTHER" id="PTHR48060">
    <property type="entry name" value="DNA DAMAGE-REPAIR/TOLERATION PROTEIN DRT100"/>
    <property type="match status" value="1"/>
</dbReference>
<reference evidence="5" key="1">
    <citation type="submission" date="2018-01" db="EMBL/GenBank/DDBJ databases">
        <authorList>
            <person name="Mao J.F."/>
        </authorList>
    </citation>
    <scope>NUCLEOTIDE SEQUENCE</scope>
    <source>
        <strain evidence="5">Huo1</strain>
        <tissue evidence="5">Leaf</tissue>
    </source>
</reference>
<sequence>MKRDESALLTFKAFITSDPHNMLKLNWSTRTSVCSWIGVTCDSHGTRVTRSKIPNMELVGSIPPEIGNLDSLVSLDISGNHLHGPIAASVFNMSEAFHNRFIILLIYKCWEYESITGLECFS</sequence>
<evidence type="ECO:0000259" key="4">
    <source>
        <dbReference type="Pfam" id="PF08263"/>
    </source>
</evidence>
<dbReference type="SUPFAM" id="SSF52058">
    <property type="entry name" value="L domain-like"/>
    <property type="match status" value="1"/>
</dbReference>
<dbReference type="EMBL" id="PNBA02000014">
    <property type="protein sequence ID" value="KAG6402125.1"/>
    <property type="molecule type" value="Genomic_DNA"/>
</dbReference>
<organism evidence="5">
    <name type="scientific">Salvia splendens</name>
    <name type="common">Scarlet sage</name>
    <dbReference type="NCBI Taxonomy" id="180675"/>
    <lineage>
        <taxon>Eukaryota</taxon>
        <taxon>Viridiplantae</taxon>
        <taxon>Streptophyta</taxon>
        <taxon>Embryophyta</taxon>
        <taxon>Tracheophyta</taxon>
        <taxon>Spermatophyta</taxon>
        <taxon>Magnoliopsida</taxon>
        <taxon>eudicotyledons</taxon>
        <taxon>Gunneridae</taxon>
        <taxon>Pentapetalae</taxon>
        <taxon>asterids</taxon>
        <taxon>lamiids</taxon>
        <taxon>Lamiales</taxon>
        <taxon>Lamiaceae</taxon>
        <taxon>Nepetoideae</taxon>
        <taxon>Mentheae</taxon>
        <taxon>Salviinae</taxon>
        <taxon>Salvia</taxon>
        <taxon>Salvia subgen. Calosphace</taxon>
        <taxon>core Calosphace</taxon>
    </lineage>
</organism>
<evidence type="ECO:0000256" key="1">
    <source>
        <dbReference type="ARBA" id="ARBA00022614"/>
    </source>
</evidence>
<keyword evidence="3" id="KW-0677">Repeat</keyword>
<reference evidence="5" key="2">
    <citation type="submission" date="2020-08" db="EMBL/GenBank/DDBJ databases">
        <title>Plant Genome Project.</title>
        <authorList>
            <person name="Zhang R.-G."/>
        </authorList>
    </citation>
    <scope>NUCLEOTIDE SEQUENCE</scope>
    <source>
        <strain evidence="5">Huo1</strain>
        <tissue evidence="5">Leaf</tissue>
    </source>
</reference>
<dbReference type="InterPro" id="IPR013210">
    <property type="entry name" value="LRR_N_plant-typ"/>
</dbReference>
<gene>
    <name evidence="5" type="ORF">SASPL_138999</name>
</gene>
<accession>A0A8X8WXG8</accession>
<protein>
    <recommendedName>
        <fullName evidence="4">Leucine-rich repeat-containing N-terminal plant-type domain-containing protein</fullName>
    </recommendedName>
</protein>
<name>A0A8X8WXG8_SALSN</name>
<comment type="caution">
    <text evidence="5">The sequence shown here is derived from an EMBL/GenBank/DDBJ whole genome shotgun (WGS) entry which is preliminary data.</text>
</comment>
<keyword evidence="1" id="KW-0433">Leucine-rich repeat</keyword>
<dbReference type="InterPro" id="IPR053211">
    <property type="entry name" value="DNA_repair-toleration"/>
</dbReference>
<feature type="domain" description="Leucine-rich repeat-containing N-terminal plant-type" evidence="4">
    <location>
        <begin position="3"/>
        <end position="42"/>
    </location>
</feature>
<dbReference type="InterPro" id="IPR032675">
    <property type="entry name" value="LRR_dom_sf"/>
</dbReference>
<dbReference type="Proteomes" id="UP000298416">
    <property type="component" value="Unassembled WGS sequence"/>
</dbReference>
<dbReference type="Gene3D" id="3.80.10.10">
    <property type="entry name" value="Ribonuclease Inhibitor"/>
    <property type="match status" value="1"/>
</dbReference>
<evidence type="ECO:0000256" key="3">
    <source>
        <dbReference type="ARBA" id="ARBA00022737"/>
    </source>
</evidence>
<keyword evidence="6" id="KW-1185">Reference proteome</keyword>
<evidence type="ECO:0000313" key="6">
    <source>
        <dbReference type="Proteomes" id="UP000298416"/>
    </source>
</evidence>
<dbReference type="AlphaFoldDB" id="A0A8X8WXG8"/>
<proteinExistence type="predicted"/>